<name>A0A552X484_9GAMM</name>
<dbReference type="HAMAP" id="MF_00528">
    <property type="entry name" value="Maf"/>
    <property type="match status" value="1"/>
</dbReference>
<feature type="site" description="Important for substrate specificity" evidence="9">
    <location>
        <position position="155"/>
    </location>
</feature>
<dbReference type="PANTHER" id="PTHR43213">
    <property type="entry name" value="BIFUNCTIONAL DTTP/UTP PYROPHOSPHATASE/METHYLTRANSFERASE PROTEIN-RELATED"/>
    <property type="match status" value="1"/>
</dbReference>
<keyword evidence="4 9" id="KW-0546">Nucleotide metabolism</keyword>
<dbReference type="AlphaFoldDB" id="A0A552X484"/>
<evidence type="ECO:0000256" key="3">
    <source>
        <dbReference type="ARBA" id="ARBA00022801"/>
    </source>
</evidence>
<evidence type="ECO:0000256" key="6">
    <source>
        <dbReference type="ARBA" id="ARBA00053369"/>
    </source>
</evidence>
<organism evidence="10 11">
    <name type="scientific">Aliidiomarina halalkaliphila</name>
    <dbReference type="NCBI Taxonomy" id="2593535"/>
    <lineage>
        <taxon>Bacteria</taxon>
        <taxon>Pseudomonadati</taxon>
        <taxon>Pseudomonadota</taxon>
        <taxon>Gammaproteobacteria</taxon>
        <taxon>Alteromonadales</taxon>
        <taxon>Idiomarinaceae</taxon>
        <taxon>Aliidiomarina</taxon>
    </lineage>
</organism>
<evidence type="ECO:0000256" key="7">
    <source>
        <dbReference type="ARBA" id="ARBA00060749"/>
    </source>
</evidence>
<evidence type="ECO:0000313" key="10">
    <source>
        <dbReference type="EMBL" id="TRW49805.1"/>
    </source>
</evidence>
<comment type="function">
    <text evidence="6 9">Nucleoside triphosphate pyrophosphatase that hydrolyzes 7-methyl-GTP (m(7)GTP). May have a dual role in cell division arrest and in preventing the incorporation of modified nucleotides into cellular nucleic acids.</text>
</comment>
<dbReference type="PANTHER" id="PTHR43213:SF10">
    <property type="entry name" value="7-METHYL-GTP PYROPHOSPHATASE"/>
    <property type="match status" value="1"/>
</dbReference>
<dbReference type="OrthoDB" id="9813694at2"/>
<evidence type="ECO:0000256" key="5">
    <source>
        <dbReference type="ARBA" id="ARBA00050213"/>
    </source>
</evidence>
<sequence>MTLPLLLASSSPFRRDLLTKLGLPFSHAAPDIDESPLDGECASSLVERLSIQKANALAQAYPAHLIIGSDQVAVNAGVILGKPHTKERAIAQLQACRGNHVTFYTGLAVLNSQTGSCFSCVEPFSVHFRELTDAQITRYIEQEEPFQCAGSFKSEGLGITLFKRMQGDDPNALVGLPLIRLVDLLARHGLELP</sequence>
<dbReference type="PIRSF" id="PIRSF006305">
    <property type="entry name" value="Maf"/>
    <property type="match status" value="1"/>
</dbReference>
<evidence type="ECO:0000256" key="1">
    <source>
        <dbReference type="ARBA" id="ARBA00004496"/>
    </source>
</evidence>
<evidence type="ECO:0000313" key="11">
    <source>
        <dbReference type="Proteomes" id="UP000320359"/>
    </source>
</evidence>
<dbReference type="CDD" id="cd00555">
    <property type="entry name" value="Maf"/>
    <property type="match status" value="1"/>
</dbReference>
<feature type="site" description="Important for substrate specificity" evidence="9">
    <location>
        <position position="71"/>
    </location>
</feature>
<evidence type="ECO:0000256" key="9">
    <source>
        <dbReference type="HAMAP-Rule" id="MF_00528"/>
    </source>
</evidence>
<proteinExistence type="inferred from homology"/>
<dbReference type="FunFam" id="3.90.950.10:FF:000005">
    <property type="entry name" value="7-methyl-GTP pyrophosphatase"/>
    <property type="match status" value="1"/>
</dbReference>
<dbReference type="NCBIfam" id="TIGR00172">
    <property type="entry name" value="maf"/>
    <property type="match status" value="1"/>
</dbReference>
<feature type="active site" description="Proton acceptor" evidence="9">
    <location>
        <position position="70"/>
    </location>
</feature>
<dbReference type="InterPro" id="IPR029001">
    <property type="entry name" value="ITPase-like_fam"/>
</dbReference>
<dbReference type="GO" id="GO:0005737">
    <property type="term" value="C:cytoplasm"/>
    <property type="evidence" value="ECO:0007669"/>
    <property type="project" value="UniProtKB-SubCell"/>
</dbReference>
<keyword evidence="11" id="KW-1185">Reference proteome</keyword>
<dbReference type="GO" id="GO:0047429">
    <property type="term" value="F:nucleoside triphosphate diphosphatase activity"/>
    <property type="evidence" value="ECO:0007669"/>
    <property type="project" value="InterPro"/>
</dbReference>
<dbReference type="RefSeq" id="WP_143234226.1">
    <property type="nucleotide sequence ID" value="NZ_VJWL01000001.1"/>
</dbReference>
<keyword evidence="3 9" id="KW-0378">Hydrolase</keyword>
<dbReference type="Gene3D" id="3.90.950.10">
    <property type="match status" value="1"/>
</dbReference>
<evidence type="ECO:0000256" key="2">
    <source>
        <dbReference type="ARBA" id="ARBA00022490"/>
    </source>
</evidence>
<dbReference type="Proteomes" id="UP000320359">
    <property type="component" value="Unassembled WGS sequence"/>
</dbReference>
<dbReference type="GO" id="GO:0009117">
    <property type="term" value="P:nucleotide metabolic process"/>
    <property type="evidence" value="ECO:0007669"/>
    <property type="project" value="UniProtKB-KW"/>
</dbReference>
<comment type="caution">
    <text evidence="9">Lacks conserved residue(s) required for the propagation of feature annotation.</text>
</comment>
<accession>A0A552X484</accession>
<comment type="catalytic activity">
    <reaction evidence="5 9">
        <text>N(7)-methyl-GTP + H2O = N(7)-methyl-GMP + diphosphate + H(+)</text>
        <dbReference type="Rhea" id="RHEA:58744"/>
        <dbReference type="ChEBI" id="CHEBI:15377"/>
        <dbReference type="ChEBI" id="CHEBI:15378"/>
        <dbReference type="ChEBI" id="CHEBI:33019"/>
        <dbReference type="ChEBI" id="CHEBI:58285"/>
        <dbReference type="ChEBI" id="CHEBI:87133"/>
    </reaction>
</comment>
<reference evidence="10 11" key="1">
    <citation type="submission" date="2019-07" db="EMBL/GenBank/DDBJ databases">
        <authorList>
            <person name="Yang M."/>
            <person name="Zhao D."/>
            <person name="Xiang H."/>
        </authorList>
    </citation>
    <scope>NUCLEOTIDE SEQUENCE [LARGE SCALE GENOMIC DNA]</scope>
    <source>
        <strain evidence="10 11">IM1326</strain>
    </source>
</reference>
<comment type="cofactor">
    <cofactor evidence="9">
        <name>a divalent metal cation</name>
        <dbReference type="ChEBI" id="CHEBI:60240"/>
    </cofactor>
</comment>
<dbReference type="InterPro" id="IPR003697">
    <property type="entry name" value="Maf-like"/>
</dbReference>
<comment type="similarity">
    <text evidence="7 9">Belongs to the Maf family. YceF subfamily.</text>
</comment>
<comment type="subcellular location">
    <subcellularLocation>
        <location evidence="1 9">Cytoplasm</location>
    </subcellularLocation>
</comment>
<dbReference type="EMBL" id="VJWL01000001">
    <property type="protein sequence ID" value="TRW49805.1"/>
    <property type="molecule type" value="Genomic_DNA"/>
</dbReference>
<evidence type="ECO:0000256" key="8">
    <source>
        <dbReference type="ARBA" id="ARBA00068163"/>
    </source>
</evidence>
<comment type="caution">
    <text evidence="10">The sequence shown here is derived from an EMBL/GenBank/DDBJ whole genome shotgun (WGS) entry which is preliminary data.</text>
</comment>
<gene>
    <name evidence="10" type="ORF">FM042_02810</name>
</gene>
<dbReference type="SUPFAM" id="SSF52972">
    <property type="entry name" value="ITPase-like"/>
    <property type="match status" value="1"/>
</dbReference>
<dbReference type="Pfam" id="PF02545">
    <property type="entry name" value="Maf"/>
    <property type="match status" value="1"/>
</dbReference>
<dbReference type="EC" id="3.6.1.-" evidence="9"/>
<keyword evidence="2 9" id="KW-0963">Cytoplasm</keyword>
<protein>
    <recommendedName>
        <fullName evidence="8 9">7-methyl-GTP pyrophosphatase</fullName>
        <shortName evidence="9">m(7)GTP pyrophosphatase</shortName>
        <ecNumber evidence="9">3.6.1.-</ecNumber>
    </recommendedName>
</protein>
<evidence type="ECO:0000256" key="4">
    <source>
        <dbReference type="ARBA" id="ARBA00023080"/>
    </source>
</evidence>
<feature type="site" description="Important for substrate specificity" evidence="9">
    <location>
        <position position="13"/>
    </location>
</feature>